<dbReference type="Proteomes" id="UP000828390">
    <property type="component" value="Unassembled WGS sequence"/>
</dbReference>
<feature type="region of interest" description="Disordered" evidence="1">
    <location>
        <begin position="61"/>
        <end position="93"/>
    </location>
</feature>
<evidence type="ECO:0000256" key="1">
    <source>
        <dbReference type="SAM" id="MobiDB-lite"/>
    </source>
</evidence>
<comment type="caution">
    <text evidence="2">The sequence shown here is derived from an EMBL/GenBank/DDBJ whole genome shotgun (WGS) entry which is preliminary data.</text>
</comment>
<reference evidence="2" key="1">
    <citation type="journal article" date="2019" name="bioRxiv">
        <title>The Genome of the Zebra Mussel, Dreissena polymorpha: A Resource for Invasive Species Research.</title>
        <authorList>
            <person name="McCartney M.A."/>
            <person name="Auch B."/>
            <person name="Kono T."/>
            <person name="Mallez S."/>
            <person name="Zhang Y."/>
            <person name="Obille A."/>
            <person name="Becker A."/>
            <person name="Abrahante J.E."/>
            <person name="Garbe J."/>
            <person name="Badalamenti J.P."/>
            <person name="Herman A."/>
            <person name="Mangelson H."/>
            <person name="Liachko I."/>
            <person name="Sullivan S."/>
            <person name="Sone E.D."/>
            <person name="Koren S."/>
            <person name="Silverstein K.A.T."/>
            <person name="Beckman K.B."/>
            <person name="Gohl D.M."/>
        </authorList>
    </citation>
    <scope>NUCLEOTIDE SEQUENCE</scope>
    <source>
        <strain evidence="2">Duluth1</strain>
        <tissue evidence="2">Whole animal</tissue>
    </source>
</reference>
<protein>
    <submittedName>
        <fullName evidence="2">Uncharacterized protein</fullName>
    </submittedName>
</protein>
<feature type="region of interest" description="Disordered" evidence="1">
    <location>
        <begin position="1"/>
        <end position="22"/>
    </location>
</feature>
<dbReference type="EMBL" id="JAIWYP010000016">
    <property type="protein sequence ID" value="KAH3697954.1"/>
    <property type="molecule type" value="Genomic_DNA"/>
</dbReference>
<proteinExistence type="predicted"/>
<dbReference type="AlphaFoldDB" id="A0A9D3YH25"/>
<sequence length="93" mass="10438">MREPSSAGIVETDHVDKRNKQTNTQVDIVDIGQYNPSRLIIKDFGGHLPYMTYSQPYPGYGHMPQPQHSPLGFRPIMQPPLNSCPKSSVSKTK</sequence>
<gene>
    <name evidence="2" type="ORF">DPMN_085467</name>
</gene>
<reference evidence="2" key="2">
    <citation type="submission" date="2020-11" db="EMBL/GenBank/DDBJ databases">
        <authorList>
            <person name="McCartney M.A."/>
            <person name="Auch B."/>
            <person name="Kono T."/>
            <person name="Mallez S."/>
            <person name="Becker A."/>
            <person name="Gohl D.M."/>
            <person name="Silverstein K.A.T."/>
            <person name="Koren S."/>
            <person name="Bechman K.B."/>
            <person name="Herman A."/>
            <person name="Abrahante J.E."/>
            <person name="Garbe J."/>
        </authorList>
    </citation>
    <scope>NUCLEOTIDE SEQUENCE</scope>
    <source>
        <strain evidence="2">Duluth1</strain>
        <tissue evidence="2">Whole animal</tissue>
    </source>
</reference>
<keyword evidence="3" id="KW-1185">Reference proteome</keyword>
<organism evidence="2 3">
    <name type="scientific">Dreissena polymorpha</name>
    <name type="common">Zebra mussel</name>
    <name type="synonym">Mytilus polymorpha</name>
    <dbReference type="NCBI Taxonomy" id="45954"/>
    <lineage>
        <taxon>Eukaryota</taxon>
        <taxon>Metazoa</taxon>
        <taxon>Spiralia</taxon>
        <taxon>Lophotrochozoa</taxon>
        <taxon>Mollusca</taxon>
        <taxon>Bivalvia</taxon>
        <taxon>Autobranchia</taxon>
        <taxon>Heteroconchia</taxon>
        <taxon>Euheterodonta</taxon>
        <taxon>Imparidentia</taxon>
        <taxon>Neoheterodontei</taxon>
        <taxon>Myida</taxon>
        <taxon>Dreissenoidea</taxon>
        <taxon>Dreissenidae</taxon>
        <taxon>Dreissena</taxon>
    </lineage>
</organism>
<evidence type="ECO:0000313" key="3">
    <source>
        <dbReference type="Proteomes" id="UP000828390"/>
    </source>
</evidence>
<accession>A0A9D3YH25</accession>
<evidence type="ECO:0000313" key="2">
    <source>
        <dbReference type="EMBL" id="KAH3697954.1"/>
    </source>
</evidence>
<name>A0A9D3YH25_DREPO</name>
<feature type="compositionally biased region" description="Polar residues" evidence="1">
    <location>
        <begin position="80"/>
        <end position="93"/>
    </location>
</feature>